<evidence type="ECO:0000313" key="11">
    <source>
        <dbReference type="Proteomes" id="UP000011602"/>
    </source>
</evidence>
<feature type="domain" description="Acyl-CoA dehydrogenase/oxidase N-terminal" evidence="9">
    <location>
        <begin position="6"/>
        <end position="124"/>
    </location>
</feature>
<organism evidence="10 11">
    <name type="scientific">Natronolimnohabitans innermongolicus JCM 12255</name>
    <dbReference type="NCBI Taxonomy" id="1227499"/>
    <lineage>
        <taxon>Archaea</taxon>
        <taxon>Methanobacteriati</taxon>
        <taxon>Methanobacteriota</taxon>
        <taxon>Stenosarchaea group</taxon>
        <taxon>Halobacteria</taxon>
        <taxon>Halobacteriales</taxon>
        <taxon>Natrialbaceae</taxon>
        <taxon>Natronolimnohabitans</taxon>
    </lineage>
</organism>
<dbReference type="InterPro" id="IPR006091">
    <property type="entry name" value="Acyl-CoA_Oxase/DH_mid-dom"/>
</dbReference>
<dbReference type="Pfam" id="PF02770">
    <property type="entry name" value="Acyl-CoA_dh_M"/>
    <property type="match status" value="1"/>
</dbReference>
<evidence type="ECO:0000256" key="6">
    <source>
        <dbReference type="RuleBase" id="RU362125"/>
    </source>
</evidence>
<protein>
    <submittedName>
        <fullName evidence="10">Acyl-CoA dehydrogenase</fullName>
    </submittedName>
</protein>
<proteinExistence type="inferred from homology"/>
<dbReference type="GO" id="GO:0016627">
    <property type="term" value="F:oxidoreductase activity, acting on the CH-CH group of donors"/>
    <property type="evidence" value="ECO:0007669"/>
    <property type="project" value="InterPro"/>
</dbReference>
<dbReference type="InterPro" id="IPR052161">
    <property type="entry name" value="Mycobact_Acyl-CoA_DH"/>
</dbReference>
<keyword evidence="3 6" id="KW-0285">Flavoprotein</keyword>
<dbReference type="InterPro" id="IPR009075">
    <property type="entry name" value="AcylCo_DH/oxidase_C"/>
</dbReference>
<keyword evidence="11" id="KW-1185">Reference proteome</keyword>
<dbReference type="Pfam" id="PF02771">
    <property type="entry name" value="Acyl-CoA_dh_N"/>
    <property type="match status" value="1"/>
</dbReference>
<dbReference type="GO" id="GO:0050660">
    <property type="term" value="F:flavin adenine dinucleotide binding"/>
    <property type="evidence" value="ECO:0007669"/>
    <property type="project" value="InterPro"/>
</dbReference>
<evidence type="ECO:0000259" key="8">
    <source>
        <dbReference type="Pfam" id="PF02770"/>
    </source>
</evidence>
<dbReference type="STRING" id="1227499.C493_18836"/>
<sequence>MDFSYTDEQESFRRELRAWLEENAPDGWLEDPELPDDDAERVEFLRDWQRTLADGGWAGVHWPEEYGGRGASLIEQTIYREEMARINAPPQINLIGINLIAPTLIEVGTEAQKQRFLPKILSAEEIWCQGYSEPEAGSDVASLTTSAEPAGDGEWRIDGQKIWTSYAHVADWCFLVARTDDSGTKHEGLTAFLVEMDQDAISTEPIHQPHDDRTFNQVYFDDAVATDDRVVGEVDQGWDVVMTLSAFEHGSTSIYSIEQRYLDLLEYCRTETRNGTPLIERDRVRQRLADFDARIQAAKAAHRRNVSKQMETGTPGPEGSMDLLVSDELRHDLLNFAVNLRGPAAALWENGHNAFDDTSGYIRSYGAWIAAGTGDIQRNIIGERVLGLPKDDKSKTSHRSE</sequence>
<dbReference type="SUPFAM" id="SSF56645">
    <property type="entry name" value="Acyl-CoA dehydrogenase NM domain-like"/>
    <property type="match status" value="1"/>
</dbReference>
<dbReference type="EMBL" id="AOHZ01000086">
    <property type="protein sequence ID" value="ELY50375.1"/>
    <property type="molecule type" value="Genomic_DNA"/>
</dbReference>
<dbReference type="InterPro" id="IPR013786">
    <property type="entry name" value="AcylCoA_DH/ox_N"/>
</dbReference>
<feature type="domain" description="Acyl-CoA oxidase/dehydrogenase middle" evidence="8">
    <location>
        <begin position="128"/>
        <end position="222"/>
    </location>
</feature>
<evidence type="ECO:0000256" key="1">
    <source>
        <dbReference type="ARBA" id="ARBA00001974"/>
    </source>
</evidence>
<dbReference type="InterPro" id="IPR036250">
    <property type="entry name" value="AcylCo_DH-like_C"/>
</dbReference>
<evidence type="ECO:0000313" key="10">
    <source>
        <dbReference type="EMBL" id="ELY50375.1"/>
    </source>
</evidence>
<evidence type="ECO:0000259" key="9">
    <source>
        <dbReference type="Pfam" id="PF02771"/>
    </source>
</evidence>
<keyword evidence="4 6" id="KW-0274">FAD</keyword>
<evidence type="ECO:0000256" key="4">
    <source>
        <dbReference type="ARBA" id="ARBA00022827"/>
    </source>
</evidence>
<dbReference type="Gene3D" id="1.20.140.10">
    <property type="entry name" value="Butyryl-CoA Dehydrogenase, subunit A, domain 3"/>
    <property type="match status" value="1"/>
</dbReference>
<comment type="cofactor">
    <cofactor evidence="1 6">
        <name>FAD</name>
        <dbReference type="ChEBI" id="CHEBI:57692"/>
    </cofactor>
</comment>
<reference evidence="10 11" key="1">
    <citation type="journal article" date="2014" name="PLoS Genet.">
        <title>Phylogenetically driven sequencing of extremely halophilic archaea reveals strategies for static and dynamic osmo-response.</title>
        <authorList>
            <person name="Becker E.A."/>
            <person name="Seitzer P.M."/>
            <person name="Tritt A."/>
            <person name="Larsen D."/>
            <person name="Krusor M."/>
            <person name="Yao A.I."/>
            <person name="Wu D."/>
            <person name="Madern D."/>
            <person name="Eisen J.A."/>
            <person name="Darling A.E."/>
            <person name="Facciotti M.T."/>
        </authorList>
    </citation>
    <scope>NUCLEOTIDE SEQUENCE [LARGE SCALE GENOMIC DNA]</scope>
    <source>
        <strain evidence="10 11">JCM 12255</strain>
    </source>
</reference>
<keyword evidence="5 6" id="KW-0560">Oxidoreductase</keyword>
<evidence type="ECO:0000256" key="5">
    <source>
        <dbReference type="ARBA" id="ARBA00023002"/>
    </source>
</evidence>
<dbReference type="PANTHER" id="PTHR43292">
    <property type="entry name" value="ACYL-COA DEHYDROGENASE"/>
    <property type="match status" value="1"/>
</dbReference>
<dbReference type="PANTHER" id="PTHR43292:SF4">
    <property type="entry name" value="ACYL-COA DEHYDROGENASE FADE34"/>
    <property type="match status" value="1"/>
</dbReference>
<evidence type="ECO:0000256" key="3">
    <source>
        <dbReference type="ARBA" id="ARBA00022630"/>
    </source>
</evidence>
<dbReference type="SUPFAM" id="SSF47203">
    <property type="entry name" value="Acyl-CoA dehydrogenase C-terminal domain-like"/>
    <property type="match status" value="1"/>
</dbReference>
<feature type="domain" description="Acyl-CoA dehydrogenase/oxidase C-terminal" evidence="7">
    <location>
        <begin position="235"/>
        <end position="386"/>
    </location>
</feature>
<gene>
    <name evidence="10" type="ORF">C493_18836</name>
</gene>
<evidence type="ECO:0000256" key="2">
    <source>
        <dbReference type="ARBA" id="ARBA00009347"/>
    </source>
</evidence>
<accession>L9WLL4</accession>
<dbReference type="Gene3D" id="2.40.110.10">
    <property type="entry name" value="Butyryl-CoA Dehydrogenase, subunit A, domain 2"/>
    <property type="match status" value="1"/>
</dbReference>
<evidence type="ECO:0000259" key="7">
    <source>
        <dbReference type="Pfam" id="PF00441"/>
    </source>
</evidence>
<dbReference type="InterPro" id="IPR046373">
    <property type="entry name" value="Acyl-CoA_Oxase/DH_mid-dom_sf"/>
</dbReference>
<comment type="caution">
    <text evidence="10">The sequence shown here is derived from an EMBL/GenBank/DDBJ whole genome shotgun (WGS) entry which is preliminary data.</text>
</comment>
<dbReference type="Proteomes" id="UP000011602">
    <property type="component" value="Unassembled WGS sequence"/>
</dbReference>
<dbReference type="GO" id="GO:0005886">
    <property type="term" value="C:plasma membrane"/>
    <property type="evidence" value="ECO:0007669"/>
    <property type="project" value="TreeGrafter"/>
</dbReference>
<dbReference type="InterPro" id="IPR037069">
    <property type="entry name" value="AcylCoA_DH/ox_N_sf"/>
</dbReference>
<dbReference type="InterPro" id="IPR009100">
    <property type="entry name" value="AcylCoA_DH/oxidase_NM_dom_sf"/>
</dbReference>
<dbReference type="OrthoDB" id="275197at2157"/>
<comment type="similarity">
    <text evidence="2 6">Belongs to the acyl-CoA dehydrogenase family.</text>
</comment>
<dbReference type="Pfam" id="PF00441">
    <property type="entry name" value="Acyl-CoA_dh_1"/>
    <property type="match status" value="1"/>
</dbReference>
<name>L9WLL4_9EURY</name>
<dbReference type="Gene3D" id="1.10.540.10">
    <property type="entry name" value="Acyl-CoA dehydrogenase/oxidase, N-terminal domain"/>
    <property type="match status" value="1"/>
</dbReference>
<dbReference type="AlphaFoldDB" id="L9WLL4"/>
<dbReference type="eggNOG" id="arCOG01707">
    <property type="taxonomic scope" value="Archaea"/>
</dbReference>
<dbReference type="RefSeq" id="WP_007261025.1">
    <property type="nucleotide sequence ID" value="NZ_AOHZ01000086.1"/>
</dbReference>